<protein>
    <submittedName>
        <fullName evidence="1">Uncharacterized protein</fullName>
    </submittedName>
</protein>
<evidence type="ECO:0000313" key="2">
    <source>
        <dbReference type="Proteomes" id="UP000295129"/>
    </source>
</evidence>
<keyword evidence="2" id="KW-1185">Reference proteome</keyword>
<sequence>MRRQFLSSPSPFSPFIPLFAPLRLAVTQAVPKAAANSAVELPAGGLTQLSLPEGCLVVAAEGSLRLDYLAFDPAWLGEAPPRRSLRLADGEAHAMPWAGWVEIVATEGAARCVLLQPARRRVLAWLAAVGLALTAAARAGGQAAVAAFREVLRREGVA</sequence>
<reference evidence="1 2" key="1">
    <citation type="submission" date="2019-03" db="EMBL/GenBank/DDBJ databases">
        <title>Genomic Encyclopedia of Type Strains, Phase IV (KMG-IV): sequencing the most valuable type-strain genomes for metagenomic binning, comparative biology and taxonomic classification.</title>
        <authorList>
            <person name="Goeker M."/>
        </authorList>
    </citation>
    <scope>NUCLEOTIDE SEQUENCE [LARGE SCALE GENOMIC DNA]</scope>
    <source>
        <strain evidence="1 2">DSM 12121</strain>
    </source>
</reference>
<evidence type="ECO:0000313" key="1">
    <source>
        <dbReference type="EMBL" id="TDN48158.1"/>
    </source>
</evidence>
<dbReference type="Proteomes" id="UP000295129">
    <property type="component" value="Unassembled WGS sequence"/>
</dbReference>
<name>A0A4R6DV27_9RHOO</name>
<accession>A0A4R6DV27</accession>
<comment type="caution">
    <text evidence="1">The sequence shown here is derived from an EMBL/GenBank/DDBJ whole genome shotgun (WGS) entry which is preliminary data.</text>
</comment>
<dbReference type="EMBL" id="SNVV01000016">
    <property type="protein sequence ID" value="TDN48158.1"/>
    <property type="molecule type" value="Genomic_DNA"/>
</dbReference>
<organism evidence="1 2">
    <name type="scientific">Azoarcus indigens</name>
    <dbReference type="NCBI Taxonomy" id="29545"/>
    <lineage>
        <taxon>Bacteria</taxon>
        <taxon>Pseudomonadati</taxon>
        <taxon>Pseudomonadota</taxon>
        <taxon>Betaproteobacteria</taxon>
        <taxon>Rhodocyclales</taxon>
        <taxon>Zoogloeaceae</taxon>
        <taxon>Azoarcus</taxon>
    </lineage>
</organism>
<proteinExistence type="predicted"/>
<dbReference type="AlphaFoldDB" id="A0A4R6DV27"/>
<dbReference type="RefSeq" id="WP_133593720.1">
    <property type="nucleotide sequence ID" value="NZ_SNVV01000016.1"/>
</dbReference>
<gene>
    <name evidence="1" type="ORF">C7389_11663</name>
</gene>